<feature type="domain" description="EF-hand" evidence="2">
    <location>
        <begin position="68"/>
        <end position="103"/>
    </location>
</feature>
<organism evidence="3 4">
    <name type="scientific">Aureococcus anophagefferens</name>
    <name type="common">Harmful bloom alga</name>
    <dbReference type="NCBI Taxonomy" id="44056"/>
    <lineage>
        <taxon>Eukaryota</taxon>
        <taxon>Sar</taxon>
        <taxon>Stramenopiles</taxon>
        <taxon>Ochrophyta</taxon>
        <taxon>Pelagophyceae</taxon>
        <taxon>Pelagomonadales</taxon>
        <taxon>Pelagomonadaceae</taxon>
        <taxon>Aureococcus</taxon>
    </lineage>
</organism>
<dbReference type="GO" id="GO:0016301">
    <property type="term" value="F:kinase activity"/>
    <property type="evidence" value="ECO:0007669"/>
    <property type="project" value="UniProtKB-KW"/>
</dbReference>
<dbReference type="Proteomes" id="UP001363151">
    <property type="component" value="Unassembled WGS sequence"/>
</dbReference>
<dbReference type="CDD" id="cd00051">
    <property type="entry name" value="EFh"/>
    <property type="match status" value="1"/>
</dbReference>
<protein>
    <submittedName>
        <fullName evidence="3">Protein serine/threonine kinase</fullName>
    </submittedName>
</protein>
<dbReference type="InterPro" id="IPR052603">
    <property type="entry name" value="EFCB6"/>
</dbReference>
<dbReference type="SMART" id="SM00054">
    <property type="entry name" value="EFh"/>
    <property type="match status" value="4"/>
</dbReference>
<sequence length="373" mass="41674">MDSEERKPIRPMPLPKWTPEAVAKTLGERLATKGMKCDLLFRRADVSGTGSLTHSEFRQLLQDMNIVMTDADFATFVHTIDKDDDGDISYGEWIAKYGAIIRGHEYRGLDLPIGEKEYVFEHKKTIPNWSLPEISQALETKLFSKSSNARKIFRLFDEDKSGTLTYAEYREALEFFNITMTDENFATMMAEIDTNRDMMVSYNEFLAKYGHLIAGHGYTGLDLGHSYKFVPPQTPPPDVGSNRLSVVLKDRLLTRPKMVRTAFLRADHQREGALSEADLRAVFARIGISVHNRTWSDFVDKLPKTEAAPPKVVYSHLLAEADCFLHGLGDRFSAGRDARPPPMPLAEEAAGDADVLDLETGRATGAAPSPAAC</sequence>
<dbReference type="SUPFAM" id="SSF47473">
    <property type="entry name" value="EF-hand"/>
    <property type="match status" value="1"/>
</dbReference>
<keyword evidence="1" id="KW-0106">Calcium</keyword>
<dbReference type="Pfam" id="PF13499">
    <property type="entry name" value="EF-hand_7"/>
    <property type="match status" value="2"/>
</dbReference>
<accession>A0ABR1FZA8</accession>
<dbReference type="PANTHER" id="PTHR20875">
    <property type="entry name" value="EF-HAND CALCIUM-BINDING DOMAIN-CONTAINING PROTEIN 6-RELATED"/>
    <property type="match status" value="1"/>
</dbReference>
<feature type="domain" description="EF-hand" evidence="2">
    <location>
        <begin position="180"/>
        <end position="215"/>
    </location>
</feature>
<dbReference type="InterPro" id="IPR002048">
    <property type="entry name" value="EF_hand_dom"/>
</dbReference>
<evidence type="ECO:0000256" key="1">
    <source>
        <dbReference type="ARBA" id="ARBA00022837"/>
    </source>
</evidence>
<evidence type="ECO:0000313" key="4">
    <source>
        <dbReference type="Proteomes" id="UP001363151"/>
    </source>
</evidence>
<keyword evidence="3" id="KW-0418">Kinase</keyword>
<dbReference type="PROSITE" id="PS00018">
    <property type="entry name" value="EF_HAND_1"/>
    <property type="match status" value="3"/>
</dbReference>
<dbReference type="InterPro" id="IPR018247">
    <property type="entry name" value="EF_Hand_1_Ca_BS"/>
</dbReference>
<feature type="domain" description="EF-hand" evidence="2">
    <location>
        <begin position="32"/>
        <end position="67"/>
    </location>
</feature>
<proteinExistence type="predicted"/>
<dbReference type="Gene3D" id="1.10.238.10">
    <property type="entry name" value="EF-hand"/>
    <property type="match status" value="2"/>
</dbReference>
<evidence type="ECO:0000259" key="2">
    <source>
        <dbReference type="PROSITE" id="PS50222"/>
    </source>
</evidence>
<gene>
    <name evidence="3" type="ORF">SO694_0027006</name>
</gene>
<dbReference type="PROSITE" id="PS50222">
    <property type="entry name" value="EF_HAND_2"/>
    <property type="match status" value="4"/>
</dbReference>
<dbReference type="EMBL" id="JBBJCI010000184">
    <property type="protein sequence ID" value="KAK7241551.1"/>
    <property type="molecule type" value="Genomic_DNA"/>
</dbReference>
<dbReference type="InterPro" id="IPR011992">
    <property type="entry name" value="EF-hand-dom_pair"/>
</dbReference>
<evidence type="ECO:0000313" key="3">
    <source>
        <dbReference type="EMBL" id="KAK7241551.1"/>
    </source>
</evidence>
<name>A0ABR1FZA8_AURAN</name>
<dbReference type="PANTHER" id="PTHR20875:SF2">
    <property type="entry name" value="EF-HAND CALCIUM-BINDING DOMAIN-CONTAINING PROTEIN 6"/>
    <property type="match status" value="1"/>
</dbReference>
<feature type="domain" description="EF-hand" evidence="2">
    <location>
        <begin position="144"/>
        <end position="179"/>
    </location>
</feature>
<keyword evidence="4" id="KW-1185">Reference proteome</keyword>
<reference evidence="3 4" key="1">
    <citation type="submission" date="2024-03" db="EMBL/GenBank/DDBJ databases">
        <title>Aureococcus anophagefferens CCMP1851 and Kratosvirus quantuckense: Draft genome of a second virus-susceptible host strain in the model system.</title>
        <authorList>
            <person name="Chase E."/>
            <person name="Truchon A.R."/>
            <person name="Schepens W."/>
            <person name="Wilhelm S.W."/>
        </authorList>
    </citation>
    <scope>NUCLEOTIDE SEQUENCE [LARGE SCALE GENOMIC DNA]</scope>
    <source>
        <strain evidence="3 4">CCMP1851</strain>
    </source>
</reference>
<comment type="caution">
    <text evidence="3">The sequence shown here is derived from an EMBL/GenBank/DDBJ whole genome shotgun (WGS) entry which is preliminary data.</text>
</comment>
<keyword evidence="3" id="KW-0808">Transferase</keyword>